<reference evidence="7 8" key="1">
    <citation type="journal article" date="2019" name="Commun. Biol.">
        <title>The bagworm genome reveals a unique fibroin gene that provides high tensile strength.</title>
        <authorList>
            <person name="Kono N."/>
            <person name="Nakamura H."/>
            <person name="Ohtoshi R."/>
            <person name="Tomita M."/>
            <person name="Numata K."/>
            <person name="Arakawa K."/>
        </authorList>
    </citation>
    <scope>NUCLEOTIDE SEQUENCE [LARGE SCALE GENOMIC DNA]</scope>
</reference>
<dbReference type="Gene3D" id="2.60.40.2140">
    <property type="entry name" value="Beta-1,3-glucan-recognition protein, N-terminal domain"/>
    <property type="match status" value="1"/>
</dbReference>
<feature type="signal peptide" evidence="4">
    <location>
        <begin position="1"/>
        <end position="27"/>
    </location>
</feature>
<evidence type="ECO:0000256" key="1">
    <source>
        <dbReference type="ARBA" id="ARBA00008781"/>
    </source>
</evidence>
<dbReference type="EMBL" id="BGZK01000549">
    <property type="protein sequence ID" value="GBP49634.1"/>
    <property type="molecule type" value="Genomic_DNA"/>
</dbReference>
<dbReference type="InterPro" id="IPR000757">
    <property type="entry name" value="Beta-glucanase-like"/>
</dbReference>
<evidence type="ECO:0000259" key="5">
    <source>
        <dbReference type="PROSITE" id="PS51762"/>
    </source>
</evidence>
<keyword evidence="8" id="KW-1185">Reference proteome</keyword>
<dbReference type="GO" id="GO:0045087">
    <property type="term" value="P:innate immune response"/>
    <property type="evidence" value="ECO:0007669"/>
    <property type="project" value="UniProtKB-KW"/>
</dbReference>
<evidence type="ECO:0000313" key="7">
    <source>
        <dbReference type="EMBL" id="GBP49634.1"/>
    </source>
</evidence>
<feature type="domain" description="GH16" evidence="5">
    <location>
        <begin position="134"/>
        <end position="477"/>
    </location>
</feature>
<dbReference type="Pfam" id="PF15886">
    <property type="entry name" value="CBM39"/>
    <property type="match status" value="1"/>
</dbReference>
<dbReference type="InterPro" id="IPR031756">
    <property type="entry name" value="BGBP_N"/>
</dbReference>
<gene>
    <name evidence="7" type="primary">gnbp1</name>
    <name evidence="7" type="ORF">EVAR_37416_1</name>
</gene>
<evidence type="ECO:0000256" key="4">
    <source>
        <dbReference type="SAM" id="SignalP"/>
    </source>
</evidence>
<evidence type="ECO:0000313" key="8">
    <source>
        <dbReference type="Proteomes" id="UP000299102"/>
    </source>
</evidence>
<dbReference type="GO" id="GO:0005975">
    <property type="term" value="P:carbohydrate metabolic process"/>
    <property type="evidence" value="ECO:0007669"/>
    <property type="project" value="InterPro"/>
</dbReference>
<dbReference type="AlphaFoldDB" id="A0A4C1WHN2"/>
<comment type="similarity">
    <text evidence="1">Belongs to the insect beta-1,3-glucan binding protein family.</text>
</comment>
<sequence>MSARWGGRANSMLTLFIILLKTSTICGFEVPPVNIAALKPKGFRASIPNQEGITLFVFQGNINRNIQSPNVGTLTGEIDEVTDNEWVYEDESVQLKVGDVIHYYVTVIHDKSGYIKDGQSFTVAELTDRSGTVSGNTGNNTPDCRPSLTTYRGGSVCSGQVILQEDFNTLNENTWTIEHKIPINHPEYPFVSYQRSSVSVENGRLVIRPKLQEAEPGFNRDSIESGTLNLINSGCTESTEACQMTAFGYHILPPVVSGRVLCRSMAFKYGVVEIRAKLPQGDWLYPELLLEPFIHKYGNDKFASGVIKVAAAAGNRNLFMGTNAQGNELLFGGAIISSECNDTFIFQKLATAGWGDEFHTYSLRWEPERLILSVDGREWSRLDAGENLSSKLPPACARTLMGGRLAPFDTEFYLTLGVAAGGVITFRDDSYSSGRAKPWRNSNSKAKLHFWQDLSYWYPTWGDSSALIVESVKVTAL</sequence>
<name>A0A4C1WHN2_EUMVA</name>
<dbReference type="InterPro" id="IPR043030">
    <property type="entry name" value="BGBP_N_sf"/>
</dbReference>
<dbReference type="Gene3D" id="2.60.120.200">
    <property type="match status" value="1"/>
</dbReference>
<dbReference type="GO" id="GO:0004553">
    <property type="term" value="F:hydrolase activity, hydrolyzing O-glycosyl compounds"/>
    <property type="evidence" value="ECO:0007669"/>
    <property type="project" value="InterPro"/>
</dbReference>
<evidence type="ECO:0000256" key="3">
    <source>
        <dbReference type="ARBA" id="ARBA00022859"/>
    </source>
</evidence>
<feature type="chain" id="PRO_5020037057" evidence="4">
    <location>
        <begin position="28"/>
        <end position="477"/>
    </location>
</feature>
<dbReference type="PANTHER" id="PTHR10963">
    <property type="entry name" value="GLYCOSYL HYDROLASE-RELATED"/>
    <property type="match status" value="1"/>
</dbReference>
<dbReference type="SUPFAM" id="SSF49899">
    <property type="entry name" value="Concanavalin A-like lectins/glucanases"/>
    <property type="match status" value="1"/>
</dbReference>
<dbReference type="GO" id="GO:0030246">
    <property type="term" value="F:carbohydrate binding"/>
    <property type="evidence" value="ECO:0007669"/>
    <property type="project" value="InterPro"/>
</dbReference>
<protein>
    <submittedName>
        <fullName evidence="7">Beta-1,3-glucan-binding protein</fullName>
    </submittedName>
</protein>
<evidence type="ECO:0000256" key="2">
    <source>
        <dbReference type="ARBA" id="ARBA00022588"/>
    </source>
</evidence>
<comment type="caution">
    <text evidence="7">The sequence shown here is derived from an EMBL/GenBank/DDBJ whole genome shotgun (WGS) entry which is preliminary data.</text>
</comment>
<keyword evidence="4" id="KW-0732">Signal</keyword>
<dbReference type="InterPro" id="IPR013320">
    <property type="entry name" value="ConA-like_dom_sf"/>
</dbReference>
<feature type="domain" description="CBM39" evidence="6">
    <location>
        <begin position="28"/>
        <end position="128"/>
    </location>
</feature>
<dbReference type="PROSITE" id="PS51762">
    <property type="entry name" value="GH16_2"/>
    <property type="match status" value="1"/>
</dbReference>
<dbReference type="OrthoDB" id="4781at2759"/>
<keyword evidence="2" id="KW-0399">Innate immunity</keyword>
<organism evidence="7 8">
    <name type="scientific">Eumeta variegata</name>
    <name type="common">Bagworm moth</name>
    <name type="synonym">Eumeta japonica</name>
    <dbReference type="NCBI Taxonomy" id="151549"/>
    <lineage>
        <taxon>Eukaryota</taxon>
        <taxon>Metazoa</taxon>
        <taxon>Ecdysozoa</taxon>
        <taxon>Arthropoda</taxon>
        <taxon>Hexapoda</taxon>
        <taxon>Insecta</taxon>
        <taxon>Pterygota</taxon>
        <taxon>Neoptera</taxon>
        <taxon>Endopterygota</taxon>
        <taxon>Lepidoptera</taxon>
        <taxon>Glossata</taxon>
        <taxon>Ditrysia</taxon>
        <taxon>Tineoidea</taxon>
        <taxon>Psychidae</taxon>
        <taxon>Oiketicinae</taxon>
        <taxon>Eumeta</taxon>
    </lineage>
</organism>
<proteinExistence type="inferred from homology"/>
<evidence type="ECO:0000259" key="6">
    <source>
        <dbReference type="PROSITE" id="PS51969"/>
    </source>
</evidence>
<keyword evidence="3" id="KW-0391">Immunity</keyword>
<dbReference type="PROSITE" id="PS51969">
    <property type="entry name" value="CBM39"/>
    <property type="match status" value="1"/>
</dbReference>
<dbReference type="InterPro" id="IPR050546">
    <property type="entry name" value="Glycosyl_Hydrlase_16"/>
</dbReference>
<dbReference type="Proteomes" id="UP000299102">
    <property type="component" value="Unassembled WGS sequence"/>
</dbReference>
<dbReference type="STRING" id="151549.A0A4C1WHN2"/>
<accession>A0A4C1WHN2</accession>
<dbReference type="PANTHER" id="PTHR10963:SF60">
    <property type="entry name" value="GRAM-NEGATIVE BACTERIA-BINDING PROTEIN 1-RELATED"/>
    <property type="match status" value="1"/>
</dbReference>